<evidence type="ECO:0000256" key="1">
    <source>
        <dbReference type="ARBA" id="ARBA00012417"/>
    </source>
</evidence>
<dbReference type="SUPFAM" id="SSF53098">
    <property type="entry name" value="Ribonuclease H-like"/>
    <property type="match status" value="1"/>
</dbReference>
<name>A0ABW8SZ00_9CLOT</name>
<dbReference type="PANTHER" id="PTHR10133">
    <property type="entry name" value="DNA POLYMERASE I"/>
    <property type="match status" value="1"/>
</dbReference>
<feature type="domain" description="DNA-directed DNA polymerase family A palm" evidence="4">
    <location>
        <begin position="373"/>
        <end position="618"/>
    </location>
</feature>
<comment type="catalytic activity">
    <reaction evidence="3">
        <text>DNA(n) + a 2'-deoxyribonucleoside 5'-triphosphate = DNA(n+1) + diphosphate</text>
        <dbReference type="Rhea" id="RHEA:22508"/>
        <dbReference type="Rhea" id="RHEA-COMP:17339"/>
        <dbReference type="Rhea" id="RHEA-COMP:17340"/>
        <dbReference type="ChEBI" id="CHEBI:33019"/>
        <dbReference type="ChEBI" id="CHEBI:61560"/>
        <dbReference type="ChEBI" id="CHEBI:173112"/>
        <dbReference type="EC" id="2.7.7.7"/>
    </reaction>
</comment>
<proteinExistence type="predicted"/>
<dbReference type="InterPro" id="IPR002298">
    <property type="entry name" value="DNA_polymerase_A"/>
</dbReference>
<dbReference type="SMART" id="SM00482">
    <property type="entry name" value="POLAc"/>
    <property type="match status" value="1"/>
</dbReference>
<reference evidence="5 6" key="1">
    <citation type="submission" date="2024-11" db="EMBL/GenBank/DDBJ databases">
        <authorList>
            <person name="Heng Y.C."/>
            <person name="Lim A.C.H."/>
            <person name="Lee J.K.Y."/>
            <person name="Kittelmann S."/>
        </authorList>
    </citation>
    <scope>NUCLEOTIDE SEQUENCE [LARGE SCALE GENOMIC DNA]</scope>
    <source>
        <strain evidence="5 6">WILCCON 0185</strain>
    </source>
</reference>
<dbReference type="SUPFAM" id="SSF56672">
    <property type="entry name" value="DNA/RNA polymerases"/>
    <property type="match status" value="1"/>
</dbReference>
<keyword evidence="6" id="KW-1185">Reference proteome</keyword>
<dbReference type="Gene3D" id="1.10.150.20">
    <property type="entry name" value="5' to 3' exonuclease, C-terminal subdomain"/>
    <property type="match status" value="1"/>
</dbReference>
<dbReference type="CDD" id="cd08642">
    <property type="entry name" value="DNA_pol_A_pol_I_A"/>
    <property type="match status" value="1"/>
</dbReference>
<evidence type="ECO:0000313" key="5">
    <source>
        <dbReference type="EMBL" id="MFL0245502.1"/>
    </source>
</evidence>
<dbReference type="Gene3D" id="3.30.70.370">
    <property type="match status" value="1"/>
</dbReference>
<keyword evidence="2" id="KW-0235">DNA replication</keyword>
<dbReference type="InterPro" id="IPR012337">
    <property type="entry name" value="RNaseH-like_sf"/>
</dbReference>
<dbReference type="EC" id="2.7.7.7" evidence="1"/>
<accession>A0ABW8SZ00</accession>
<evidence type="ECO:0000259" key="4">
    <source>
        <dbReference type="SMART" id="SM00482"/>
    </source>
</evidence>
<dbReference type="Proteomes" id="UP001623591">
    <property type="component" value="Unassembled WGS sequence"/>
</dbReference>
<dbReference type="InterPro" id="IPR043502">
    <property type="entry name" value="DNA/RNA_pol_sf"/>
</dbReference>
<comment type="caution">
    <text evidence="5">The sequence shown here is derived from an EMBL/GenBank/DDBJ whole genome shotgun (WGS) entry which is preliminary data.</text>
</comment>
<evidence type="ECO:0000313" key="6">
    <source>
        <dbReference type="Proteomes" id="UP001623591"/>
    </source>
</evidence>
<organism evidence="5 6">
    <name type="scientific">Candidatus Clostridium stratigraminis</name>
    <dbReference type="NCBI Taxonomy" id="3381661"/>
    <lineage>
        <taxon>Bacteria</taxon>
        <taxon>Bacillati</taxon>
        <taxon>Bacillota</taxon>
        <taxon>Clostridia</taxon>
        <taxon>Eubacteriales</taxon>
        <taxon>Clostridiaceae</taxon>
        <taxon>Clostridium</taxon>
    </lineage>
</organism>
<protein>
    <recommendedName>
        <fullName evidence="1">DNA-directed DNA polymerase</fullName>
        <ecNumber evidence="1">2.7.7.7</ecNumber>
    </recommendedName>
</protein>
<dbReference type="PANTHER" id="PTHR10133:SF27">
    <property type="entry name" value="DNA POLYMERASE NU"/>
    <property type="match status" value="1"/>
</dbReference>
<evidence type="ECO:0000256" key="3">
    <source>
        <dbReference type="ARBA" id="ARBA00049244"/>
    </source>
</evidence>
<dbReference type="EMBL" id="JBJHZZ010000001">
    <property type="protein sequence ID" value="MFL0245502.1"/>
    <property type="molecule type" value="Genomic_DNA"/>
</dbReference>
<sequence>MADILCIDVETYSELDIKEVGAYRYCEHPSFEIMLFAYAFNDEPIEIVDLMNAEDLPQRVTKALSSPDVIKTAFNANFERNAILNEMFWPHGMPPKQWQCTMIQALRMGLPGSLDMVGKVLNFEEDKQKMKEGKALIQYFCKPCKPTKSNGGRTRNLPGHDPEKWETFKSYCKQDVAVERDIRNKLSKYQTTEKEHRLWELDQRINDRGVGTDIVLIENAISCDAQYAERLENEARTITGLSNPNSPAQLKKWLSERVGFEVTSLTKDSVPTLLENAKEDNVKRVLELRQLMAKTSIKKYQTMQNSRCDDGRVRGLLQFYGANRTGRWAGRLVQVQNLPQNHLPDIDNARNCIREGRFNDAEFLFDSIPDTLSQLIRTAFIPREGNRFMVADFSAIEARVIAWIAGEQWRLDVFKTHGKIYEASASQMFHVPIESIHKGDPLRQKGKIAELALGYGGSVGAIKSMDKSNSIPEEELPELVQHWRSANPKITKFWWDVDKAAKKAIKERTTVCIQHGIKFIYDPGVLFIQLPSGRKLSYIRPKIEPGAYEKPIITYEGMEQTSKQWTTLETYGPKLVENIVQAIARDCLAEAMFKVTAAGYEIVMHVHDELIMDVPKDFGSLEEVNSIFGEPLDWAPGLPLKADGYECSYYMKD</sequence>
<evidence type="ECO:0000256" key="2">
    <source>
        <dbReference type="ARBA" id="ARBA00022705"/>
    </source>
</evidence>
<gene>
    <name evidence="5" type="ORF">ACJDUG_00745</name>
</gene>
<dbReference type="InterPro" id="IPR001098">
    <property type="entry name" value="DNA-dir_DNA_pol_A_palm_dom"/>
</dbReference>
<dbReference type="Pfam" id="PF00476">
    <property type="entry name" value="DNA_pol_A"/>
    <property type="match status" value="1"/>
</dbReference>
<dbReference type="RefSeq" id="WP_406767962.1">
    <property type="nucleotide sequence ID" value="NZ_JBJHZZ010000001.1"/>
</dbReference>